<name>A0A6J5TN13_PRUAR</name>
<dbReference type="EMBL" id="CAEKDK010000001">
    <property type="protein sequence ID" value="CAB4263918.1"/>
    <property type="molecule type" value="Genomic_DNA"/>
</dbReference>
<organism evidence="1 2">
    <name type="scientific">Prunus armeniaca</name>
    <name type="common">Apricot</name>
    <name type="synonym">Armeniaca vulgaris</name>
    <dbReference type="NCBI Taxonomy" id="36596"/>
    <lineage>
        <taxon>Eukaryota</taxon>
        <taxon>Viridiplantae</taxon>
        <taxon>Streptophyta</taxon>
        <taxon>Embryophyta</taxon>
        <taxon>Tracheophyta</taxon>
        <taxon>Spermatophyta</taxon>
        <taxon>Magnoliopsida</taxon>
        <taxon>eudicotyledons</taxon>
        <taxon>Gunneridae</taxon>
        <taxon>Pentapetalae</taxon>
        <taxon>rosids</taxon>
        <taxon>fabids</taxon>
        <taxon>Rosales</taxon>
        <taxon>Rosaceae</taxon>
        <taxon>Amygdaloideae</taxon>
        <taxon>Amygdaleae</taxon>
        <taxon>Prunus</taxon>
    </lineage>
</organism>
<gene>
    <name evidence="1" type="ORF">CURHAP_LOCUS5288</name>
</gene>
<sequence length="51" mass="5477">MAIMSDLGCVYPPRYGLDKGRGAGFVDSGEGGARLLQGCVRDSEDNGWRWG</sequence>
<evidence type="ECO:0000313" key="2">
    <source>
        <dbReference type="Proteomes" id="UP000507222"/>
    </source>
</evidence>
<reference evidence="1 2" key="1">
    <citation type="submission" date="2020-05" db="EMBL/GenBank/DDBJ databases">
        <authorList>
            <person name="Campoy J."/>
            <person name="Schneeberger K."/>
            <person name="Spophaly S."/>
        </authorList>
    </citation>
    <scope>NUCLEOTIDE SEQUENCE [LARGE SCALE GENOMIC DNA]</scope>
    <source>
        <strain evidence="1">PruArmRojPasFocal</strain>
    </source>
</reference>
<accession>A0A6J5TN13</accession>
<dbReference type="AlphaFoldDB" id="A0A6J5TN13"/>
<evidence type="ECO:0000313" key="1">
    <source>
        <dbReference type="EMBL" id="CAB4263918.1"/>
    </source>
</evidence>
<dbReference type="Proteomes" id="UP000507222">
    <property type="component" value="Unassembled WGS sequence"/>
</dbReference>
<proteinExistence type="predicted"/>
<protein>
    <submittedName>
        <fullName evidence="1">Uncharacterized protein</fullName>
    </submittedName>
</protein>